<reference evidence="2 3" key="1">
    <citation type="submission" date="2018-05" db="EMBL/GenBank/DDBJ databases">
        <title>Genome sequences of two Antarctic strains of Pseudomonas prosekii: insights into adaptation to extreme conditions.</title>
        <authorList>
            <person name="Snopkova K."/>
            <person name="Dufkova K."/>
            <person name="Cejkova D."/>
            <person name="Sedlacek I."/>
            <person name="Smajs D."/>
        </authorList>
    </citation>
    <scope>NUCLEOTIDE SEQUENCE [LARGE SCALE GENOMIC DNA]</scope>
    <source>
        <strain evidence="2 3">P2673</strain>
    </source>
</reference>
<keyword evidence="1" id="KW-0812">Transmembrane</keyword>
<dbReference type="Proteomes" id="UP000245056">
    <property type="component" value="Unassembled WGS sequence"/>
</dbReference>
<comment type="caution">
    <text evidence="2">The sequence shown here is derived from an EMBL/GenBank/DDBJ whole genome shotgun (WGS) entry which is preliminary data.</text>
</comment>
<evidence type="ECO:0000256" key="1">
    <source>
        <dbReference type="SAM" id="Phobius"/>
    </source>
</evidence>
<keyword evidence="1" id="KW-1133">Transmembrane helix</keyword>
<dbReference type="AlphaFoldDB" id="A0A2U2D6Q8"/>
<evidence type="ECO:0000313" key="3">
    <source>
        <dbReference type="Proteomes" id="UP000245056"/>
    </source>
</evidence>
<feature type="transmembrane region" description="Helical" evidence="1">
    <location>
        <begin position="186"/>
        <end position="209"/>
    </location>
</feature>
<gene>
    <name evidence="2" type="ORF">C9I49_15315</name>
</gene>
<evidence type="ECO:0000313" key="2">
    <source>
        <dbReference type="EMBL" id="PWE43673.1"/>
    </source>
</evidence>
<keyword evidence="1" id="KW-0472">Membrane</keyword>
<sequence length="247" mass="27855">MADSSTSISKAITTSTTFVDKAVEFRHFMLLISFLLALDSCLMIFYKKNLLQSFGKLDAPEVNAGGALVFLGIFAFLMALFFPVLRQVLLAFTSWIKLLCRTKGKEINHDFRDTSTARRKALIHRDKLIVELLDKQEAQRRDHETNMNIAFGLVFMFAINFLNLGTGEVLSLTQTAATLLDTITGFWASTLILMAFGTFNFFLLVILAMSLTPETSEKIYLPESDEEKAARIEREKKMRLPNGVYLG</sequence>
<name>A0A2U2D6Q8_9PSED</name>
<accession>A0A2U2D6Q8</accession>
<feature type="transmembrane region" description="Helical" evidence="1">
    <location>
        <begin position="149"/>
        <end position="166"/>
    </location>
</feature>
<dbReference type="RefSeq" id="WP_109521209.1">
    <property type="nucleotide sequence ID" value="NZ_QFAW01000019.1"/>
</dbReference>
<feature type="transmembrane region" description="Helical" evidence="1">
    <location>
        <begin position="66"/>
        <end position="85"/>
    </location>
</feature>
<dbReference type="OrthoDB" id="6894575at2"/>
<protein>
    <submittedName>
        <fullName evidence="2">Uncharacterized protein</fullName>
    </submittedName>
</protein>
<proteinExistence type="predicted"/>
<feature type="transmembrane region" description="Helical" evidence="1">
    <location>
        <begin position="28"/>
        <end position="46"/>
    </location>
</feature>
<organism evidence="2 3">
    <name type="scientific">Pseudomonas prosekii</name>
    <dbReference type="NCBI Taxonomy" id="1148509"/>
    <lineage>
        <taxon>Bacteria</taxon>
        <taxon>Pseudomonadati</taxon>
        <taxon>Pseudomonadota</taxon>
        <taxon>Gammaproteobacteria</taxon>
        <taxon>Pseudomonadales</taxon>
        <taxon>Pseudomonadaceae</taxon>
        <taxon>Pseudomonas</taxon>
    </lineage>
</organism>
<dbReference type="EMBL" id="QFAW01000019">
    <property type="protein sequence ID" value="PWE43673.1"/>
    <property type="molecule type" value="Genomic_DNA"/>
</dbReference>